<keyword evidence="4" id="KW-1185">Reference proteome</keyword>
<dbReference type="EMBL" id="JH711574">
    <property type="protein sequence ID" value="EIW84874.1"/>
    <property type="molecule type" value="Genomic_DNA"/>
</dbReference>
<proteinExistence type="predicted"/>
<dbReference type="GeneID" id="19204695"/>
<name>A0A5M3N1H4_CONPW</name>
<organism evidence="3 4">
    <name type="scientific">Coniophora puteana (strain RWD-64-598)</name>
    <name type="common">Brown rot fungus</name>
    <dbReference type="NCBI Taxonomy" id="741705"/>
    <lineage>
        <taxon>Eukaryota</taxon>
        <taxon>Fungi</taxon>
        <taxon>Dikarya</taxon>
        <taxon>Basidiomycota</taxon>
        <taxon>Agaricomycotina</taxon>
        <taxon>Agaricomycetes</taxon>
        <taxon>Agaricomycetidae</taxon>
        <taxon>Boletales</taxon>
        <taxon>Coniophorineae</taxon>
        <taxon>Coniophoraceae</taxon>
        <taxon>Coniophora</taxon>
    </lineage>
</organism>
<sequence>MRFYFSTDHVRNSIVTNDHAQVVYKIDTPFKFLWQKGVSTIWKIAPSSEPISFGQGINSADAEELDPDPRDDDGAAFLEADAAGDDAKIRSPSQEPDGSEGDSASASDGEELARSATEEFDMQDRFVKLATVEWRHINSTTIKWLGANGFGTSEVATKDLLKSITWTNRRRVFTGCDGRTYEWELAFHVCKLYLVDGVQKTRIARYHRYKSVLVHGKDSRSGYLEFDDEELTKAFGQPHISSDLLDMLLVTFLYVEKRRRDKERAAKRDIRWNF</sequence>
<evidence type="ECO:0000313" key="3">
    <source>
        <dbReference type="EMBL" id="EIW84874.1"/>
    </source>
</evidence>
<feature type="compositionally biased region" description="Acidic residues" evidence="1">
    <location>
        <begin position="61"/>
        <end position="71"/>
    </location>
</feature>
<comment type="caution">
    <text evidence="3">The sequence shown here is derived from an EMBL/GenBank/DDBJ whole genome shotgun (WGS) entry which is preliminary data.</text>
</comment>
<accession>A0A5M3N1H4</accession>
<evidence type="ECO:0000256" key="1">
    <source>
        <dbReference type="SAM" id="MobiDB-lite"/>
    </source>
</evidence>
<evidence type="ECO:0000313" key="4">
    <source>
        <dbReference type="Proteomes" id="UP000053558"/>
    </source>
</evidence>
<dbReference type="Proteomes" id="UP000053558">
    <property type="component" value="Unassembled WGS sequence"/>
</dbReference>
<dbReference type="InterPro" id="IPR046528">
    <property type="entry name" value="DUF6593"/>
</dbReference>
<reference evidence="4" key="1">
    <citation type="journal article" date="2012" name="Science">
        <title>The Paleozoic origin of enzymatic lignin decomposition reconstructed from 31 fungal genomes.</title>
        <authorList>
            <person name="Floudas D."/>
            <person name="Binder M."/>
            <person name="Riley R."/>
            <person name="Barry K."/>
            <person name="Blanchette R.A."/>
            <person name="Henrissat B."/>
            <person name="Martinez A.T."/>
            <person name="Otillar R."/>
            <person name="Spatafora J.W."/>
            <person name="Yadav J.S."/>
            <person name="Aerts A."/>
            <person name="Benoit I."/>
            <person name="Boyd A."/>
            <person name="Carlson A."/>
            <person name="Copeland A."/>
            <person name="Coutinho P.M."/>
            <person name="de Vries R.P."/>
            <person name="Ferreira P."/>
            <person name="Findley K."/>
            <person name="Foster B."/>
            <person name="Gaskell J."/>
            <person name="Glotzer D."/>
            <person name="Gorecki P."/>
            <person name="Heitman J."/>
            <person name="Hesse C."/>
            <person name="Hori C."/>
            <person name="Igarashi K."/>
            <person name="Jurgens J.A."/>
            <person name="Kallen N."/>
            <person name="Kersten P."/>
            <person name="Kohler A."/>
            <person name="Kuees U."/>
            <person name="Kumar T.K.A."/>
            <person name="Kuo A."/>
            <person name="LaButti K."/>
            <person name="Larrondo L.F."/>
            <person name="Lindquist E."/>
            <person name="Ling A."/>
            <person name="Lombard V."/>
            <person name="Lucas S."/>
            <person name="Lundell T."/>
            <person name="Martin R."/>
            <person name="McLaughlin D.J."/>
            <person name="Morgenstern I."/>
            <person name="Morin E."/>
            <person name="Murat C."/>
            <person name="Nagy L.G."/>
            <person name="Nolan M."/>
            <person name="Ohm R.A."/>
            <person name="Patyshakuliyeva A."/>
            <person name="Rokas A."/>
            <person name="Ruiz-Duenas F.J."/>
            <person name="Sabat G."/>
            <person name="Salamov A."/>
            <person name="Samejima M."/>
            <person name="Schmutz J."/>
            <person name="Slot J.C."/>
            <person name="St John F."/>
            <person name="Stenlid J."/>
            <person name="Sun H."/>
            <person name="Sun S."/>
            <person name="Syed K."/>
            <person name="Tsang A."/>
            <person name="Wiebenga A."/>
            <person name="Young D."/>
            <person name="Pisabarro A."/>
            <person name="Eastwood D.C."/>
            <person name="Martin F."/>
            <person name="Cullen D."/>
            <person name="Grigoriev I.V."/>
            <person name="Hibbett D.S."/>
        </authorList>
    </citation>
    <scope>NUCLEOTIDE SEQUENCE [LARGE SCALE GENOMIC DNA]</scope>
    <source>
        <strain evidence="4">RWD-64-598 SS2</strain>
    </source>
</reference>
<dbReference type="KEGG" id="cput:CONPUDRAFT_162196"/>
<protein>
    <recommendedName>
        <fullName evidence="2">DUF6593 domain-containing protein</fullName>
    </recommendedName>
</protein>
<dbReference type="AlphaFoldDB" id="A0A5M3N1H4"/>
<dbReference type="OrthoDB" id="3360976at2759"/>
<feature type="region of interest" description="Disordered" evidence="1">
    <location>
        <begin position="53"/>
        <end position="116"/>
    </location>
</feature>
<dbReference type="Pfam" id="PF20236">
    <property type="entry name" value="DUF6593"/>
    <property type="match status" value="1"/>
</dbReference>
<evidence type="ECO:0000259" key="2">
    <source>
        <dbReference type="Pfam" id="PF20236"/>
    </source>
</evidence>
<dbReference type="OMA" id="LAQYAFC"/>
<feature type="domain" description="DUF6593" evidence="2">
    <location>
        <begin position="121"/>
        <end position="261"/>
    </location>
</feature>
<dbReference type="RefSeq" id="XP_007764548.1">
    <property type="nucleotide sequence ID" value="XM_007766358.1"/>
</dbReference>
<gene>
    <name evidence="3" type="ORF">CONPUDRAFT_162196</name>
</gene>